<dbReference type="Proteomes" id="UP001064971">
    <property type="component" value="Plasmid pDAETH-1"/>
</dbReference>
<dbReference type="InterPro" id="IPR023186">
    <property type="entry name" value="IUNH"/>
</dbReference>
<dbReference type="PANTHER" id="PTHR12304">
    <property type="entry name" value="INOSINE-URIDINE PREFERRING NUCLEOSIDE HYDROLASE"/>
    <property type="match status" value="1"/>
</dbReference>
<organism evidence="4 5">
    <name type="scientific">Deinococcus aetherius</name>
    <dbReference type="NCBI Taxonomy" id="200252"/>
    <lineage>
        <taxon>Bacteria</taxon>
        <taxon>Thermotogati</taxon>
        <taxon>Deinococcota</taxon>
        <taxon>Deinococci</taxon>
        <taxon>Deinococcales</taxon>
        <taxon>Deinococcaceae</taxon>
        <taxon>Deinococcus</taxon>
    </lineage>
</organism>
<dbReference type="InterPro" id="IPR001910">
    <property type="entry name" value="Inosine/uridine_hydrolase_dom"/>
</dbReference>
<keyword evidence="4" id="KW-0614">Plasmid</keyword>
<sequence>MPSNAAEGERPLPVLLDTDIGTDIDDAYALVLAATAPELDLRAVTTVGGNTFTRAEIALKLLKLLGHSAPVAVGSGVPLGKVPWRGWDGYEGEGLDLSDVSWRRDAHPLAAPHLIADLAETAHAEGRPLTFLAIGPLTNLALALQLHPEATRQLAQVVWMGANFQGFGPENARAEHNVACDPLAAEVVLQSGLHVTVVGYNVGVQTRLGRADLGELWELGGPLGDALAGLHEVWFRWTQRDHSPMYDPLTVLAAFREDLIETVPTHAHVDLAAPEPGTVVFGPGVEDAPHRVATHLDLPRFQEMQRERLRRAVPGRGGTP</sequence>
<dbReference type="SUPFAM" id="SSF53590">
    <property type="entry name" value="Nucleoside hydrolase"/>
    <property type="match status" value="1"/>
</dbReference>
<evidence type="ECO:0000259" key="3">
    <source>
        <dbReference type="Pfam" id="PF01156"/>
    </source>
</evidence>
<dbReference type="GO" id="GO:0016787">
    <property type="term" value="F:hydrolase activity"/>
    <property type="evidence" value="ECO:0007669"/>
    <property type="project" value="UniProtKB-KW"/>
</dbReference>
<keyword evidence="5" id="KW-1185">Reference proteome</keyword>
<name>A0ABM8AJE2_9DEIO</name>
<dbReference type="Gene3D" id="3.90.245.10">
    <property type="entry name" value="Ribonucleoside hydrolase-like"/>
    <property type="match status" value="1"/>
</dbReference>
<dbReference type="PANTHER" id="PTHR12304:SF46">
    <property type="entry name" value="INOSINE-ADENOSINE-GUANOSINE-NUCLEOSIDE HYDROLASE"/>
    <property type="match status" value="1"/>
</dbReference>
<dbReference type="InterPro" id="IPR036452">
    <property type="entry name" value="Ribo_hydro-like"/>
</dbReference>
<evidence type="ECO:0000256" key="1">
    <source>
        <dbReference type="ARBA" id="ARBA00022801"/>
    </source>
</evidence>
<keyword evidence="2" id="KW-0326">Glycosidase</keyword>
<evidence type="ECO:0000313" key="4">
    <source>
        <dbReference type="EMBL" id="BDP43936.1"/>
    </source>
</evidence>
<feature type="domain" description="Inosine/uridine-preferring nucleoside hydrolase" evidence="3">
    <location>
        <begin position="14"/>
        <end position="302"/>
    </location>
</feature>
<dbReference type="EMBL" id="AP026561">
    <property type="protein sequence ID" value="BDP43936.1"/>
    <property type="molecule type" value="Genomic_DNA"/>
</dbReference>
<geneLocation type="plasmid" evidence="4 5">
    <name>pDAETH-1</name>
</geneLocation>
<proteinExistence type="predicted"/>
<gene>
    <name evidence="4" type="ORF">DAETH_39050</name>
</gene>
<dbReference type="Pfam" id="PF01156">
    <property type="entry name" value="IU_nuc_hydro"/>
    <property type="match status" value="1"/>
</dbReference>
<evidence type="ECO:0000313" key="5">
    <source>
        <dbReference type="Proteomes" id="UP001064971"/>
    </source>
</evidence>
<protein>
    <submittedName>
        <fullName evidence="4">Nucleoside hydrolase</fullName>
    </submittedName>
</protein>
<keyword evidence="1 4" id="KW-0378">Hydrolase</keyword>
<evidence type="ECO:0000256" key="2">
    <source>
        <dbReference type="ARBA" id="ARBA00023295"/>
    </source>
</evidence>
<accession>A0ABM8AJE2</accession>
<dbReference type="RefSeq" id="WP_264777769.1">
    <property type="nucleotide sequence ID" value="NZ_AP026561.1"/>
</dbReference>
<reference evidence="4" key="1">
    <citation type="submission" date="2022-07" db="EMBL/GenBank/DDBJ databases">
        <title>Complete Genome Sequence of the Radioresistant Bacterium Deinococcus aetherius ST0316, Isolated from the Air Dust collected in Lower Stratosphere above Japan.</title>
        <authorList>
            <person name="Satoh K."/>
            <person name="Hagiwara K."/>
            <person name="Katsumata K."/>
            <person name="Kubo A."/>
            <person name="Yokobori S."/>
            <person name="Yamagishi A."/>
            <person name="Oono Y."/>
            <person name="Narumi I."/>
        </authorList>
    </citation>
    <scope>NUCLEOTIDE SEQUENCE</scope>
    <source>
        <strain evidence="4">ST0316</strain>
        <plasmid evidence="4">pDAETH-1</plasmid>
    </source>
</reference>